<dbReference type="PANTHER" id="PTHR43775">
    <property type="entry name" value="FATTY ACID SYNTHASE"/>
    <property type="match status" value="1"/>
</dbReference>
<dbReference type="InterPro" id="IPR018201">
    <property type="entry name" value="Ketoacyl_synth_AS"/>
</dbReference>
<dbReference type="InterPro" id="IPR049551">
    <property type="entry name" value="PKS_DH_C"/>
</dbReference>
<evidence type="ECO:0000256" key="8">
    <source>
        <dbReference type="ARBA" id="ARBA00023315"/>
    </source>
</evidence>
<feature type="active site" description="Proton donor; for dehydratase activity" evidence="9">
    <location>
        <position position="2208"/>
    </location>
</feature>
<dbReference type="PROSITE" id="PS00455">
    <property type="entry name" value="AMP_BINDING"/>
    <property type="match status" value="1"/>
</dbReference>
<evidence type="ECO:0000256" key="2">
    <source>
        <dbReference type="ARBA" id="ARBA00022450"/>
    </source>
</evidence>
<dbReference type="InterPro" id="IPR013154">
    <property type="entry name" value="ADH-like_N"/>
</dbReference>
<evidence type="ECO:0000256" key="9">
    <source>
        <dbReference type="PROSITE-ProRule" id="PRU01363"/>
    </source>
</evidence>
<dbReference type="Pfam" id="PF14765">
    <property type="entry name" value="PS-DH"/>
    <property type="match status" value="1"/>
</dbReference>
<dbReference type="SMART" id="SM00829">
    <property type="entry name" value="PKS_ER"/>
    <property type="match status" value="1"/>
</dbReference>
<dbReference type="Gene3D" id="3.40.366.10">
    <property type="entry name" value="Malonyl-Coenzyme A Acyl Carrier Protein, domain 2"/>
    <property type="match status" value="2"/>
</dbReference>
<dbReference type="SMART" id="SM00826">
    <property type="entry name" value="PKS_DH"/>
    <property type="match status" value="1"/>
</dbReference>
<evidence type="ECO:0000256" key="1">
    <source>
        <dbReference type="ARBA" id="ARBA00004792"/>
    </source>
</evidence>
<evidence type="ECO:0000256" key="10">
    <source>
        <dbReference type="SAM" id="MobiDB-lite"/>
    </source>
</evidence>
<feature type="domain" description="Carrier" evidence="11">
    <location>
        <begin position="1006"/>
        <end position="1081"/>
    </location>
</feature>
<dbReference type="InterPro" id="IPR020807">
    <property type="entry name" value="PKS_DH"/>
</dbReference>
<dbReference type="InterPro" id="IPR036291">
    <property type="entry name" value="NAD(P)-bd_dom_sf"/>
</dbReference>
<comment type="pathway">
    <text evidence="1">Antibiotic biosynthesis.</text>
</comment>
<evidence type="ECO:0000259" key="12">
    <source>
        <dbReference type="PROSITE" id="PS52004"/>
    </source>
</evidence>
<dbReference type="Gene3D" id="3.40.50.720">
    <property type="entry name" value="NAD(P)-binding Rossmann-like Domain"/>
    <property type="match status" value="2"/>
</dbReference>
<accession>A0ABS1PZM6</accession>
<dbReference type="InterPro" id="IPR014043">
    <property type="entry name" value="Acyl_transferase_dom"/>
</dbReference>
<feature type="non-terminal residue" evidence="14">
    <location>
        <position position="3774"/>
    </location>
</feature>
<dbReference type="InterPro" id="IPR011032">
    <property type="entry name" value="GroES-like_sf"/>
</dbReference>
<dbReference type="InterPro" id="IPR025110">
    <property type="entry name" value="AMP-bd_C"/>
</dbReference>
<evidence type="ECO:0000313" key="14">
    <source>
        <dbReference type="EMBL" id="MBL1117878.1"/>
    </source>
</evidence>
<dbReference type="InterPro" id="IPR050091">
    <property type="entry name" value="PKS_NRPS_Biosynth_Enz"/>
</dbReference>
<dbReference type="Pfam" id="PF00109">
    <property type="entry name" value="ketoacyl-synt"/>
    <property type="match status" value="2"/>
</dbReference>
<dbReference type="InterPro" id="IPR055123">
    <property type="entry name" value="SpnB-like_Rossmann"/>
</dbReference>
<dbReference type="Gene3D" id="3.40.50.11460">
    <property type="match status" value="1"/>
</dbReference>
<keyword evidence="6" id="KW-0045">Antibiotic biosynthesis</keyword>
<keyword evidence="15" id="KW-1185">Reference proteome</keyword>
<keyword evidence="3" id="KW-0597">Phosphoprotein</keyword>
<keyword evidence="2" id="KW-0596">Phosphopantetheine</keyword>
<dbReference type="InterPro" id="IPR000873">
    <property type="entry name" value="AMP-dep_synth/lig_dom"/>
</dbReference>
<dbReference type="InterPro" id="IPR020806">
    <property type="entry name" value="PKS_PP-bd"/>
</dbReference>
<dbReference type="Pfam" id="PF00550">
    <property type="entry name" value="PP-binding"/>
    <property type="match status" value="2"/>
</dbReference>
<feature type="region of interest" description="C-terminal hotdog fold" evidence="9">
    <location>
        <begin position="2147"/>
        <end position="2285"/>
    </location>
</feature>
<dbReference type="PROSITE" id="PS00012">
    <property type="entry name" value="PHOSPHOPANTETHEINE"/>
    <property type="match status" value="1"/>
</dbReference>
<dbReference type="SMART" id="SM00827">
    <property type="entry name" value="PKS_AT"/>
    <property type="match status" value="1"/>
</dbReference>
<feature type="domain" description="Ketosynthase family 3 (KS3)" evidence="12">
    <location>
        <begin position="3184"/>
        <end position="3610"/>
    </location>
</feature>
<evidence type="ECO:0000256" key="5">
    <source>
        <dbReference type="ARBA" id="ARBA00022737"/>
    </source>
</evidence>
<dbReference type="PROSITE" id="PS01162">
    <property type="entry name" value="QOR_ZETA_CRYSTAL"/>
    <property type="match status" value="1"/>
</dbReference>
<feature type="domain" description="Carrier" evidence="11">
    <location>
        <begin position="3088"/>
        <end position="3163"/>
    </location>
</feature>
<feature type="region of interest" description="Disordered" evidence="10">
    <location>
        <begin position="2114"/>
        <end position="2143"/>
    </location>
</feature>
<feature type="active site" description="Proton acceptor; for dehydratase activity" evidence="9">
    <location>
        <position position="2037"/>
    </location>
</feature>
<dbReference type="Gene3D" id="3.40.50.12780">
    <property type="entry name" value="N-terminal domain of ligase-like"/>
    <property type="match status" value="1"/>
</dbReference>
<dbReference type="Pfam" id="PF02801">
    <property type="entry name" value="Ketoacyl-synt_C"/>
    <property type="match status" value="2"/>
</dbReference>
<dbReference type="Gene3D" id="3.40.47.10">
    <property type="match status" value="2"/>
</dbReference>
<dbReference type="Pfam" id="PF13193">
    <property type="entry name" value="AMP-binding_C"/>
    <property type="match status" value="1"/>
</dbReference>
<proteinExistence type="predicted"/>
<dbReference type="InterPro" id="IPR020845">
    <property type="entry name" value="AMP-binding_CS"/>
</dbReference>
<dbReference type="CDD" id="cd08956">
    <property type="entry name" value="KR_3_FAS_SDR_x"/>
    <property type="match status" value="2"/>
</dbReference>
<dbReference type="InterPro" id="IPR049552">
    <property type="entry name" value="PKS_DH_N"/>
</dbReference>
<dbReference type="InterPro" id="IPR032821">
    <property type="entry name" value="PKS_assoc"/>
</dbReference>
<dbReference type="Pfam" id="PF21089">
    <property type="entry name" value="PKS_DH_N"/>
    <property type="match status" value="1"/>
</dbReference>
<dbReference type="InterPro" id="IPR002364">
    <property type="entry name" value="Quin_OxRdtase/zeta-crystal_CS"/>
</dbReference>
<dbReference type="PROSITE" id="PS52019">
    <property type="entry name" value="PKS_MFAS_DH"/>
    <property type="match status" value="1"/>
</dbReference>
<dbReference type="Gene3D" id="3.30.300.30">
    <property type="match status" value="1"/>
</dbReference>
<dbReference type="SUPFAM" id="SSF53901">
    <property type="entry name" value="Thiolase-like"/>
    <property type="match status" value="2"/>
</dbReference>
<dbReference type="SMART" id="SM00825">
    <property type="entry name" value="PKS_KS"/>
    <property type="match status" value="2"/>
</dbReference>
<name>A0ABS1PZM6_9ACTN</name>
<evidence type="ECO:0000256" key="7">
    <source>
        <dbReference type="ARBA" id="ARBA00023268"/>
    </source>
</evidence>
<dbReference type="InterPro" id="IPR014030">
    <property type="entry name" value="Ketoacyl_synth_N"/>
</dbReference>
<sequence>MLRTDLIRPVPELLQANADRFGDKPACSDGHRTVSHAELERRTRRLAGHLAGLRLHPGDRAMICLGNRVEMLESYFGVLRANAITVPVNPRSTDAELSYLLADSGARLVLTDIAHADQFDRLREQFPELRVVVSGDSPLPKGFVAFEPLPDTEPELAARDDLGLDEIAWMLYTSGTTGLPKGVLSTQRNCLWSLAACYVPVTGLTAEDRVLWPLPLFHSLSHIVCLLAATAVGASTRIVDGVSTPDVLEALREDRSTFVAGVPTLYHHLIEAARERDFAAPQLRIALVGGAVATADLVRSFESTFGVPLVDAYGSTETCGSIAVNWPTGQRVEGSCGLPVPGLTVRLVDPDTGVDVPAGQEGEFWVSGPNIMAGYHNQPEATAAALRDGWYRTGDLGRRDKAGFCTVTGRIKELIIRAGENIHPGEVEAVLRTVPGVADVAVVGKPHAVLGEVPVAFVVPGPDGFDPSALLAMCRERLSYFKVPEEIYEIARVPRTASGKITRHVLLELPARLRAAGDGQYDSLLRLDWVPQAALPDAPAGNGTWALTDADALGLAEGLRGVGVDVRVVDSAVVADGTEVADGCPSPDVVVVAPSVRGMWDMRDEGQDPTGELAARLGTWLADDRLTGTRFVVATTGAVATGAEEAAPEPLAAALWGVVRSLQAAYPGRLTLVDVSGDLDVSADGDRDVSTDVDMNVSADVGRGREDGREAALRRAVEDGHDQAAIRTGVLLVPRLTRISVPPEPGPAPALDPDGLVVITGGDTARGTALARHLVTAYGARHLLLLSANGLPEDAAAALRTELGQDGAEVSMAVCDPAERPALDALLDAQDRPVTAAVHIEEPGPERSLDASLRGMTHLEERTRRADPALFVVVTSAAGVLGSPGRPERAAAAQFGEALVRRRRALGLGGLALAWGPLPGEHGTAPVAGAVPLPEALALFDAALTAGQGPLVLLRPSTTGLPGGEPVPAVLRHLVDAPSAVPTSDEPAAAEFRRRLEAESESGRQRTALALAREHAAAALGLASADAIEADQAFSAFGFTSLTAVALRNRLNAATGARLAATVVFDHPTPAALARHLVREITGRRSEREQAPVRARGVSDEPVAIVAMGCHLPGEVRTPEDLWRLVADGRDAIAGFPEDRGWDLAGLFDSDPDAVGTSYVREGGFLSDAGGFDAAFFGISPREALAMDPQQRLLLETAWETFENAGIDPTSLHGTDVGVFSGVMYHDYGSDAGTAAEGLEGHLGVGSAGSVVSGRVAYALGLTGPAVTVDTACSSSLVALHLAVQAVRTGECSLALAGGVAVMSRPTSFIEFSRQRGLAPDGRCKSFAEGADGTNWSEGVGLVLLERLSDARRNGHQVLAVVRGTAVNQDGASNGLTAPNGPSQERVIRQALANAGLAVADVDAVEAHGTGTSLGDPIEAQALLATYGQERSEDQPLWLGSLKSNIGHAQAAAGVAGVIKMVLAMRHNTLPKTLYADEPTSKVDWASGAVSLLSEARAWPETGRPRRAGISSFGVSGTNAHVVLEQAPEVAVAEAESDGAGAPGLVATGGVVPWVLSGKTPAALRAQAERLVSHLEAGDAPRAVDVGWSLATTRAALEHRAVILATNTDEGMATARALAEGRPDPHLVTGQTGTDGKTVFVFPGQGAQWVGMGAQLIQTSPVFAERLHECAEALAPYTDWSLIDVITGAPGAPSLERVDVVQPATFAVVVSLAALWQSVGIHPDAVIGHSQGEIAAACVAGHLTLPTAAKIVTLRSQTIAHHLAGHGGMMSLAAPADTIDLTNWQGKLWVAAHNGPNATVIAGDTDALHQLHTHYTNQDIRARIIPVDYASHTGHVDTIKDQLHHVLHDVTTQPGAIPWLSTVDGQWVEPDTLDSDYWYRNLRQTVQFEHTIHTLANDGYRTFIEVSPHPVLTTAIQETLETTNTPHTTITGTLRRDDDTPTRFLTHLAHLTTHGHTPNWTTLYTTTNPHPTPLPTYPFQHHHYWLTRNTSTGDVSAVGLQDTGHPLTGAVVSVPDTGGVMLTGQLSLATHPWLADHAVSGTVLLPGTAMAELAIRAGDETDTPTLEELVIGQPMTLPEDGALQVQVLVGGSEDGRRSVRIYSRAAEAQEWLEHASGTLATQPDGSAEDGMRDGTEDGTAEWPPPGVEPVALDDFYDNLAQAGYEYGPAFRGLKAVWKRDGEVFAEAALPEEQSEVAGRFGIHPALLDAALHASNFCVPPTPGQTPLPFVWNDVRLLAAGATAVRVRARATGTDSFTISLFDSTGAPVASVDSLVLRAISPEQLAAASSGADRSADALFTLDWTEHPATADAEVSWTTLDDAHAHANANGDADVDTDMDALIAHINAGEDRPQTIVVDTTAWATDDTGLPARARNLATRALELVRWWVDRSELTDVRLVLLTHGAVSVHNTAEVADPAAAAIWGLVRSAQSEHPGRIALVDADDVSREALPAAVASGEPQLALRRGLLWVPRLVRSPQGLAVPEHEHWYLDVSEKGSLENLVLRPDPEATAPLATGQVRIEVRAAGQNFRDVLVALGGVAGQEGLGGEGAGVVTEVGPGVEGLTVGDRVMGLFPRSFGPLATADARTVAPIPEGWSYATAAGVPVAYLTALYGLRDLGDVQPGEAVLVHAAAGGVGMAAVQLARHFGATVYATAHPSKHHVLTALGVPEERLASSRDLGFASAFPAQNVVLNSLTGEFVDASLGLLGTGGRFVEMGKNDIRVPAAVAEAHPGVGYQAYDLGGDAGPDRIRELLAELVELFRQGAIQPLPVRHWDVTQAPTAFRWMSQGRHTGKIVLTVPRALDPDGTVLVTGGTGTLGATVARHLITHHGARHLLLVSRQGPDAPGATDLTGELTALGATVHITACDAADRDQLAAALADIDADRPLTAVVHTAGALDDGILTALTPDRLDTVFRPKVDAITHLHDLTHDNHDLAAFVIYSSAAGTLGNAGQANYAAANAFLDAFAQWRHARHQPATSLAWGLWSETSTLTATMDATDVRRTRRAGVLGMDNAEALRVFDTGLRSGLPALMAAKVDLTALRAPDAEVSPLLRGLARPVRRTARAAAAVPAAGGLSGQLAGLSPAGQREFLLGLVRAEAAVVLGHTGPEAIEPTVAFKEMGFDSLTAVELRNRLNSATELRLPATSLFDHPTPVLLTELLHTELGGGPAPAAAAPVTVRTGAAADEPIAVVAMSCRLPGGVTDPDGLWDLLLGERDGIIDFPRDRGWDLEALFDADPDHSGTSYVLRGGFLEDAAGFDADFFGISPREALAMDPQQRLFLEACWEAFERAGMDPTAVGGRDIGVFAGVINQDYGVRSGPAPEDLEGYLLTGSATSVASGRVAYVLGLEGPAVTVDTACSSSLVAMHWAVQALRQGECSMALTGGATVMGRASAFVEFSRQRGLAPDGLCKAFGAGADGTTFSEGVGVLLLERLSDARRNGHEVLAVIRGTAVNQDGASNGLTAPNGPSQQRVIRQALANAGLSGADIDAVEAHGTGTALGDPIEAQALLATYGQERPGDEPVWLGSLKSNTGHTLAAAGVSSVIKMVLAMRYGTLPRSLHANEPTPEVDWSQGAVSLLTESRPWPETGHPRRAGISSFGISGTNAHLILEQAPVPETDAAPKPDDGTDTPGLVATGGAVPWTLSARTPAALRAQAQRLLDQLESGVAARPVDIGWSLATTRTLHDHRAVIMTDTEGSEATDALTALATEQPHPRLTTGHATTQGKTVFVFPGQGAQWTGMGAQLLDTSPVFAARLHECAEALAPYTDWNLIDVIT</sequence>
<dbReference type="Pfam" id="PF08240">
    <property type="entry name" value="ADH_N"/>
    <property type="match status" value="1"/>
</dbReference>
<reference evidence="14 15" key="1">
    <citation type="submission" date="2021-01" db="EMBL/GenBank/DDBJ databases">
        <title>WGS of actinomycetes isolated from Thailand.</title>
        <authorList>
            <person name="Thawai C."/>
        </authorList>
    </citation>
    <scope>NUCLEOTIDE SEQUENCE [LARGE SCALE GENOMIC DNA]</scope>
    <source>
        <strain evidence="14 15">CA3R110</strain>
    </source>
</reference>
<dbReference type="Pfam" id="PF16197">
    <property type="entry name" value="KAsynt_C_assoc"/>
    <property type="match status" value="2"/>
</dbReference>
<feature type="domain" description="Ketosynthase family 3 (KS3)" evidence="12">
    <location>
        <begin position="1100"/>
        <end position="1526"/>
    </location>
</feature>
<dbReference type="PROSITE" id="PS00606">
    <property type="entry name" value="KS3_1"/>
    <property type="match status" value="2"/>
</dbReference>
<dbReference type="InterPro" id="IPR016036">
    <property type="entry name" value="Malonyl_transacylase_ACP-bd"/>
</dbReference>
<dbReference type="Gene3D" id="3.30.70.3290">
    <property type="match status" value="2"/>
</dbReference>
<evidence type="ECO:0000256" key="6">
    <source>
        <dbReference type="ARBA" id="ARBA00023194"/>
    </source>
</evidence>
<dbReference type="SUPFAM" id="SSF52151">
    <property type="entry name" value="FabD/lysophospholipase-like"/>
    <property type="match status" value="2"/>
</dbReference>
<dbReference type="PROSITE" id="PS52004">
    <property type="entry name" value="KS3_2"/>
    <property type="match status" value="2"/>
</dbReference>
<feature type="region of interest" description="N-terminal hotdog fold" evidence="9">
    <location>
        <begin position="2005"/>
        <end position="2126"/>
    </location>
</feature>
<dbReference type="InterPro" id="IPR009081">
    <property type="entry name" value="PP-bd_ACP"/>
</dbReference>
<keyword evidence="7" id="KW-0511">Multifunctional enzyme</keyword>
<evidence type="ECO:0000259" key="11">
    <source>
        <dbReference type="PROSITE" id="PS50075"/>
    </source>
</evidence>
<comment type="caution">
    <text evidence="14">The sequence shown here is derived from an EMBL/GenBank/DDBJ whole genome shotgun (WGS) entry which is preliminary data.</text>
</comment>
<dbReference type="Proteomes" id="UP000621510">
    <property type="component" value="Unassembled WGS sequence"/>
</dbReference>
<dbReference type="Gene3D" id="1.10.1200.10">
    <property type="entry name" value="ACP-like"/>
    <property type="match status" value="2"/>
</dbReference>
<evidence type="ECO:0000313" key="15">
    <source>
        <dbReference type="Proteomes" id="UP000621510"/>
    </source>
</evidence>
<dbReference type="SUPFAM" id="SSF50129">
    <property type="entry name" value="GroES-like"/>
    <property type="match status" value="1"/>
</dbReference>
<dbReference type="InterPro" id="IPR036736">
    <property type="entry name" value="ACP-like_sf"/>
</dbReference>
<dbReference type="Pfam" id="PF00698">
    <property type="entry name" value="Acyl_transf_1"/>
    <property type="match status" value="2"/>
</dbReference>
<dbReference type="SUPFAM" id="SSF51735">
    <property type="entry name" value="NAD(P)-binding Rossmann-fold domains"/>
    <property type="match status" value="5"/>
</dbReference>
<keyword evidence="4" id="KW-0808">Transferase</keyword>
<dbReference type="Gene3D" id="3.90.180.10">
    <property type="entry name" value="Medium-chain alcohol dehydrogenases, catalytic domain"/>
    <property type="match status" value="1"/>
</dbReference>
<dbReference type="Gene3D" id="3.10.129.110">
    <property type="entry name" value="Polyketide synthase dehydratase"/>
    <property type="match status" value="1"/>
</dbReference>
<dbReference type="SUPFAM" id="SSF55048">
    <property type="entry name" value="Probable ACP-binding domain of malonyl-CoA ACP transacylase"/>
    <property type="match status" value="1"/>
</dbReference>
<dbReference type="SMART" id="SM00822">
    <property type="entry name" value="PKS_KR"/>
    <property type="match status" value="2"/>
</dbReference>
<dbReference type="InterPro" id="IPR042104">
    <property type="entry name" value="PKS_dehydratase_sf"/>
</dbReference>
<evidence type="ECO:0000256" key="4">
    <source>
        <dbReference type="ARBA" id="ARBA00022679"/>
    </source>
</evidence>
<dbReference type="PANTHER" id="PTHR43775:SF51">
    <property type="entry name" value="INACTIVE PHENOLPHTHIOCEROL SYNTHESIS POLYKETIDE SYNTHASE TYPE I PKS1-RELATED"/>
    <property type="match status" value="1"/>
</dbReference>
<evidence type="ECO:0000256" key="3">
    <source>
        <dbReference type="ARBA" id="ARBA00022553"/>
    </source>
</evidence>
<dbReference type="InterPro" id="IPR016039">
    <property type="entry name" value="Thiolase-like"/>
</dbReference>
<keyword evidence="5" id="KW-0677">Repeat</keyword>
<dbReference type="InterPro" id="IPR001227">
    <property type="entry name" value="Ac_transferase_dom_sf"/>
</dbReference>
<dbReference type="Pfam" id="PF13602">
    <property type="entry name" value="ADH_zinc_N_2"/>
    <property type="match status" value="1"/>
</dbReference>
<feature type="domain" description="PKS/mFAS DH" evidence="13">
    <location>
        <begin position="2005"/>
        <end position="2285"/>
    </location>
</feature>
<dbReference type="EMBL" id="JAERRG010000020">
    <property type="protein sequence ID" value="MBL1117878.1"/>
    <property type="molecule type" value="Genomic_DNA"/>
</dbReference>
<evidence type="ECO:0000259" key="13">
    <source>
        <dbReference type="PROSITE" id="PS52019"/>
    </source>
</evidence>
<dbReference type="SUPFAM" id="SSF47336">
    <property type="entry name" value="ACP-like"/>
    <property type="match status" value="2"/>
</dbReference>
<dbReference type="InterPro" id="IPR045851">
    <property type="entry name" value="AMP-bd_C_sf"/>
</dbReference>
<dbReference type="SMART" id="SM00823">
    <property type="entry name" value="PKS_PP"/>
    <property type="match status" value="2"/>
</dbReference>
<dbReference type="InterPro" id="IPR020841">
    <property type="entry name" value="PKS_Beta-ketoAc_synthase_dom"/>
</dbReference>
<dbReference type="CDD" id="cd05195">
    <property type="entry name" value="enoyl_red"/>
    <property type="match status" value="1"/>
</dbReference>
<dbReference type="RefSeq" id="WP_201855723.1">
    <property type="nucleotide sequence ID" value="NZ_JAERRG010000020.1"/>
</dbReference>
<dbReference type="InterPro" id="IPR016035">
    <property type="entry name" value="Acyl_Trfase/lysoPLipase"/>
</dbReference>
<keyword evidence="8" id="KW-0012">Acyltransferase</keyword>
<dbReference type="InterPro" id="IPR014031">
    <property type="entry name" value="Ketoacyl_synth_C"/>
</dbReference>
<dbReference type="InterPro" id="IPR042099">
    <property type="entry name" value="ANL_N_sf"/>
</dbReference>
<dbReference type="Pfam" id="PF22953">
    <property type="entry name" value="SpnB_Rossmann"/>
    <property type="match status" value="1"/>
</dbReference>
<dbReference type="InterPro" id="IPR020843">
    <property type="entry name" value="ER"/>
</dbReference>
<dbReference type="Pfam" id="PF08659">
    <property type="entry name" value="KR"/>
    <property type="match status" value="2"/>
</dbReference>
<dbReference type="SMART" id="SM01294">
    <property type="entry name" value="PKS_PP_betabranch"/>
    <property type="match status" value="2"/>
</dbReference>
<organism evidence="14 15">
    <name type="scientific">Streptomyces endocoffeicus</name>
    <dbReference type="NCBI Taxonomy" id="2898945"/>
    <lineage>
        <taxon>Bacteria</taxon>
        <taxon>Bacillati</taxon>
        <taxon>Actinomycetota</taxon>
        <taxon>Actinomycetes</taxon>
        <taxon>Kitasatosporales</taxon>
        <taxon>Streptomycetaceae</taxon>
        <taxon>Streptomyces</taxon>
    </lineage>
</organism>
<dbReference type="CDD" id="cd00833">
    <property type="entry name" value="PKS"/>
    <property type="match status" value="2"/>
</dbReference>
<gene>
    <name evidence="14" type="ORF">JK364_36705</name>
</gene>
<dbReference type="SUPFAM" id="SSF56801">
    <property type="entry name" value="Acetyl-CoA synthetase-like"/>
    <property type="match status" value="1"/>
</dbReference>
<dbReference type="Pfam" id="PF00501">
    <property type="entry name" value="AMP-binding"/>
    <property type="match status" value="1"/>
</dbReference>
<dbReference type="InterPro" id="IPR057326">
    <property type="entry name" value="KR_dom"/>
</dbReference>
<dbReference type="InterPro" id="IPR006162">
    <property type="entry name" value="Ppantetheine_attach_site"/>
</dbReference>
<dbReference type="InterPro" id="IPR013968">
    <property type="entry name" value="PKS_KR"/>
</dbReference>
<protein>
    <submittedName>
        <fullName evidence="14">SDR family NAD(P)-dependent oxidoreductase</fullName>
    </submittedName>
</protein>
<dbReference type="PROSITE" id="PS50075">
    <property type="entry name" value="CARRIER"/>
    <property type="match status" value="2"/>
</dbReference>
<dbReference type="InterPro" id="IPR049900">
    <property type="entry name" value="PKS_mFAS_DH"/>
</dbReference>